<geneLocation type="mitochondrion" evidence="14"/>
<evidence type="ECO:0000256" key="9">
    <source>
        <dbReference type="ARBA" id="ARBA00023065"/>
    </source>
</evidence>
<evidence type="ECO:0000313" key="14">
    <source>
        <dbReference type="EMBL" id="WPW47077.1"/>
    </source>
</evidence>
<evidence type="ECO:0000256" key="5">
    <source>
        <dbReference type="ARBA" id="ARBA00022547"/>
    </source>
</evidence>
<comment type="subunit">
    <text evidence="3">F-type ATPases have 2 components, CF(1) - the catalytic core - and CF(0) - the membrane proton channel.</text>
</comment>
<keyword evidence="7 12" id="KW-0375">Hydrogen ion transport</keyword>
<evidence type="ECO:0000256" key="2">
    <source>
        <dbReference type="ARBA" id="ARBA00008892"/>
    </source>
</evidence>
<dbReference type="GO" id="GO:0045259">
    <property type="term" value="C:proton-transporting ATP synthase complex"/>
    <property type="evidence" value="ECO:0007669"/>
    <property type="project" value="UniProtKB-KW"/>
</dbReference>
<keyword evidence="11 13" id="KW-0472">Membrane</keyword>
<sequence>MPQMSPLAWFKLMIMFTLMLIIVNTLLYFNKNYQTKLSKKNILKKNLNWKW</sequence>
<dbReference type="GO" id="GO:0031966">
    <property type="term" value="C:mitochondrial membrane"/>
    <property type="evidence" value="ECO:0007669"/>
    <property type="project" value="UniProtKB-SubCell"/>
</dbReference>
<evidence type="ECO:0000256" key="13">
    <source>
        <dbReference type="SAM" id="Phobius"/>
    </source>
</evidence>
<feature type="transmembrane region" description="Helical" evidence="13">
    <location>
        <begin position="6"/>
        <end position="29"/>
    </location>
</feature>
<dbReference type="GO" id="GO:0015986">
    <property type="term" value="P:proton motive force-driven ATP synthesis"/>
    <property type="evidence" value="ECO:0007669"/>
    <property type="project" value="InterPro"/>
</dbReference>
<dbReference type="GeneID" id="87711641"/>
<organism evidence="14">
    <name type="scientific">Xenobates argentatus</name>
    <dbReference type="NCBI Taxonomy" id="572360"/>
    <lineage>
        <taxon>Eukaryota</taxon>
        <taxon>Metazoa</taxon>
        <taxon>Ecdysozoa</taxon>
        <taxon>Arthropoda</taxon>
        <taxon>Hexapoda</taxon>
        <taxon>Insecta</taxon>
        <taxon>Pterygota</taxon>
        <taxon>Neoptera</taxon>
        <taxon>Paraneoptera</taxon>
        <taxon>Hemiptera</taxon>
        <taxon>Heteroptera</taxon>
        <taxon>Gerromorpha</taxon>
        <taxon>Gerroidea</taxon>
        <taxon>Veliidae</taxon>
        <taxon>Haloveliinae</taxon>
        <taxon>Xenobates</taxon>
    </lineage>
</organism>
<gene>
    <name evidence="14" type="primary">ATP8</name>
</gene>
<evidence type="ECO:0000256" key="11">
    <source>
        <dbReference type="ARBA" id="ARBA00023136"/>
    </source>
</evidence>
<evidence type="ECO:0000256" key="8">
    <source>
        <dbReference type="ARBA" id="ARBA00022989"/>
    </source>
</evidence>
<comment type="similarity">
    <text evidence="2 12">Belongs to the ATPase protein 8 family.</text>
</comment>
<keyword evidence="9 12" id="KW-0406">Ion transport</keyword>
<dbReference type="EMBL" id="OR804143">
    <property type="protein sequence ID" value="WPW47077.1"/>
    <property type="molecule type" value="Genomic_DNA"/>
</dbReference>
<accession>A0AB38Z6M7</accession>
<keyword evidence="4 12" id="KW-0813">Transport</keyword>
<keyword evidence="10 12" id="KW-0496">Mitochondrion</keyword>
<evidence type="ECO:0000256" key="1">
    <source>
        <dbReference type="ARBA" id="ARBA00004304"/>
    </source>
</evidence>
<protein>
    <recommendedName>
        <fullName evidence="12">ATP synthase complex subunit 8</fullName>
    </recommendedName>
</protein>
<keyword evidence="8 13" id="KW-1133">Transmembrane helix</keyword>
<proteinExistence type="inferred from homology"/>
<dbReference type="RefSeq" id="YP_011010449.1">
    <property type="nucleotide sequence ID" value="NC_085394.1"/>
</dbReference>
<evidence type="ECO:0000256" key="4">
    <source>
        <dbReference type="ARBA" id="ARBA00022448"/>
    </source>
</evidence>
<comment type="subcellular location">
    <subcellularLocation>
        <location evidence="1 12">Mitochondrion membrane</location>
        <topology evidence="1 12">Single-pass membrane protein</topology>
    </subcellularLocation>
</comment>
<keyword evidence="6 12" id="KW-0812">Transmembrane</keyword>
<evidence type="ECO:0000256" key="3">
    <source>
        <dbReference type="ARBA" id="ARBA00011291"/>
    </source>
</evidence>
<evidence type="ECO:0000256" key="6">
    <source>
        <dbReference type="ARBA" id="ARBA00022692"/>
    </source>
</evidence>
<evidence type="ECO:0000256" key="12">
    <source>
        <dbReference type="RuleBase" id="RU003661"/>
    </source>
</evidence>
<reference evidence="14" key="1">
    <citation type="journal article" date="2024" name="Insect Syst Divers">
        <title>Skimming the skaters: genome skimming improves phylogenetic resolution of Halobatinae (Hemiptera: Gerridae).</title>
        <authorList>
            <person name="Chang J.J.M."/>
            <person name="Raupach M.J."/>
            <person name="Cheng L."/>
            <person name="Damgaard J."/>
            <person name="Hongjamrassilp W."/>
            <person name="Ip Y.C.A."/>
            <person name="Ng M.H.-C."/>
            <person name="Chan W.W.R."/>
            <person name="Kunning I."/>
            <person name="Liang B.J.Y."/>
            <person name="Maggioni D."/>
            <person name="Mana R.R."/>
            <person name="Mishra H."/>
            <person name="Mowe M.A.D."/>
            <person name="Wainwright B.J."/>
            <person name="Whitney J.L."/>
            <person name="Wolfe K."/>
            <person name="Yeo D.C.J."/>
            <person name="Huang D."/>
        </authorList>
    </citation>
    <scope>NUCLEOTIDE SEQUENCE</scope>
</reference>
<evidence type="ECO:0000256" key="7">
    <source>
        <dbReference type="ARBA" id="ARBA00022781"/>
    </source>
</evidence>
<dbReference type="InterPro" id="IPR001421">
    <property type="entry name" value="ATP8_metazoa"/>
</dbReference>
<dbReference type="CTD" id="4509"/>
<evidence type="ECO:0000256" key="10">
    <source>
        <dbReference type="ARBA" id="ARBA00023128"/>
    </source>
</evidence>
<dbReference type="GO" id="GO:0015078">
    <property type="term" value="F:proton transmembrane transporter activity"/>
    <property type="evidence" value="ECO:0007669"/>
    <property type="project" value="InterPro"/>
</dbReference>
<dbReference type="Pfam" id="PF00895">
    <property type="entry name" value="ATP-synt_8"/>
    <property type="match status" value="1"/>
</dbReference>
<keyword evidence="5 12" id="KW-0138">CF(0)</keyword>
<name>A0AB38Z6M7_9HEMI</name>
<dbReference type="AlphaFoldDB" id="A0AB38Z6M7"/>